<reference evidence="2" key="3">
    <citation type="submission" date="2025-09" db="UniProtKB">
        <authorList>
            <consortium name="Ensembl"/>
        </authorList>
    </citation>
    <scope>IDENTIFICATION</scope>
</reference>
<protein>
    <submittedName>
        <fullName evidence="2">Uncharacterized protein</fullName>
    </submittedName>
</protein>
<sequence length="90" mass="9041">SAGLGARPGRVTRGRKSLGPSWVTGRGLPSGSGLGLGEGLLRLGRRGAVGPRSLARGRRGRSGAAACGEGVALRRRCNWGLGRSLAGHSA</sequence>
<dbReference type="Proteomes" id="UP000291020">
    <property type="component" value="Unassembled WGS sequence"/>
</dbReference>
<dbReference type="AlphaFoldDB" id="A0A452I3X4"/>
<name>A0A452I3X4_9SAUR</name>
<keyword evidence="3" id="KW-1185">Reference proteome</keyword>
<organism evidence="2 3">
    <name type="scientific">Gopherus agassizii</name>
    <name type="common">Agassiz's desert tortoise</name>
    <dbReference type="NCBI Taxonomy" id="38772"/>
    <lineage>
        <taxon>Eukaryota</taxon>
        <taxon>Metazoa</taxon>
        <taxon>Chordata</taxon>
        <taxon>Craniata</taxon>
        <taxon>Vertebrata</taxon>
        <taxon>Euteleostomi</taxon>
        <taxon>Archelosauria</taxon>
        <taxon>Testudinata</taxon>
        <taxon>Testudines</taxon>
        <taxon>Cryptodira</taxon>
        <taxon>Durocryptodira</taxon>
        <taxon>Testudinoidea</taxon>
        <taxon>Testudinidae</taxon>
        <taxon>Gopherus</taxon>
    </lineage>
</organism>
<feature type="region of interest" description="Disordered" evidence="1">
    <location>
        <begin position="1"/>
        <end position="26"/>
    </location>
</feature>
<reference evidence="2" key="2">
    <citation type="submission" date="2025-08" db="UniProtKB">
        <authorList>
            <consortium name="Ensembl"/>
        </authorList>
    </citation>
    <scope>IDENTIFICATION</scope>
</reference>
<reference evidence="3" key="1">
    <citation type="journal article" date="2017" name="PLoS ONE">
        <title>The Agassiz's desert tortoise genome provides a resource for the conservation of a threatened species.</title>
        <authorList>
            <person name="Tollis M."/>
            <person name="DeNardo D.F."/>
            <person name="Cornelius J.A."/>
            <person name="Dolby G.A."/>
            <person name="Edwards T."/>
            <person name="Henen B.T."/>
            <person name="Karl A.E."/>
            <person name="Murphy R.W."/>
            <person name="Kusumi K."/>
        </authorList>
    </citation>
    <scope>NUCLEOTIDE SEQUENCE [LARGE SCALE GENOMIC DNA]</scope>
</reference>
<evidence type="ECO:0000313" key="3">
    <source>
        <dbReference type="Proteomes" id="UP000291020"/>
    </source>
</evidence>
<accession>A0A452I3X4</accession>
<proteinExistence type="predicted"/>
<evidence type="ECO:0000313" key="2">
    <source>
        <dbReference type="Ensembl" id="ENSGAGP00000022232.1"/>
    </source>
</evidence>
<dbReference type="Ensembl" id="ENSGAGT00000025342.1">
    <property type="protein sequence ID" value="ENSGAGP00000022232.1"/>
    <property type="gene ID" value="ENSGAGG00000016334.1"/>
</dbReference>
<evidence type="ECO:0000256" key="1">
    <source>
        <dbReference type="SAM" id="MobiDB-lite"/>
    </source>
</evidence>